<organism evidence="2 3">
    <name type="scientific">Flavobacterium ginsenosidimutans</name>
    <dbReference type="NCBI Taxonomy" id="687844"/>
    <lineage>
        <taxon>Bacteria</taxon>
        <taxon>Pseudomonadati</taxon>
        <taxon>Bacteroidota</taxon>
        <taxon>Flavobacteriia</taxon>
        <taxon>Flavobacteriales</taxon>
        <taxon>Flavobacteriaceae</taxon>
        <taxon>Flavobacterium</taxon>
    </lineage>
</organism>
<dbReference type="Pfam" id="PF13628">
    <property type="entry name" value="DUF4142"/>
    <property type="match status" value="1"/>
</dbReference>
<evidence type="ECO:0000259" key="1">
    <source>
        <dbReference type="Pfam" id="PF13628"/>
    </source>
</evidence>
<protein>
    <submittedName>
        <fullName evidence="2">DUF4142 domain-containing protein</fullName>
    </submittedName>
</protein>
<name>A0ABZ2QCF4_9FLAO</name>
<dbReference type="RefSeq" id="WP_239455554.1">
    <property type="nucleotide sequence ID" value="NZ_CP147988.1"/>
</dbReference>
<dbReference type="Proteomes" id="UP001447857">
    <property type="component" value="Chromosome"/>
</dbReference>
<reference evidence="2 3" key="1">
    <citation type="submission" date="2024-02" db="EMBL/GenBank/DDBJ databases">
        <title>complete genome of Flavobacterium ginsenosidimutans Str. YTB16.</title>
        <authorList>
            <person name="Wang Q."/>
        </authorList>
    </citation>
    <scope>NUCLEOTIDE SEQUENCE [LARGE SCALE GENOMIC DNA]</scope>
    <source>
        <strain evidence="2 3">YTB16</strain>
    </source>
</reference>
<accession>A0ABZ2QCF4</accession>
<keyword evidence="3" id="KW-1185">Reference proteome</keyword>
<gene>
    <name evidence="2" type="ORF">V6624_03085</name>
</gene>
<dbReference type="EMBL" id="CP147988">
    <property type="protein sequence ID" value="WXK50623.1"/>
    <property type="molecule type" value="Genomic_DNA"/>
</dbReference>
<evidence type="ECO:0000313" key="3">
    <source>
        <dbReference type="Proteomes" id="UP001447857"/>
    </source>
</evidence>
<feature type="domain" description="DUF4142" evidence="1">
    <location>
        <begin position="30"/>
        <end position="137"/>
    </location>
</feature>
<evidence type="ECO:0000313" key="2">
    <source>
        <dbReference type="EMBL" id="WXK50623.1"/>
    </source>
</evidence>
<proteinExistence type="predicted"/>
<sequence>MKNQAFAKNDREETEVFFFISTANVSKSIISKSQIAQQKSSDVIVKELAKRIEIQQSQLLEEVTKMATSKLIVITEINATHKRDLYNILDANRNEFNNIYLDAMTDAICDQIELLEKISRETNDKETLELVLRYLPEEYKLLRETERVKKQNE</sequence>
<dbReference type="InterPro" id="IPR025419">
    <property type="entry name" value="DUF4142"/>
</dbReference>